<evidence type="ECO:0000313" key="1">
    <source>
        <dbReference type="EMBL" id="ORY02126.1"/>
    </source>
</evidence>
<protein>
    <recommendedName>
        <fullName evidence="3">ATPase AAA-type core domain-containing protein</fullName>
    </recommendedName>
</protein>
<proteinExistence type="predicted"/>
<name>A0A1Y1YW09_9PLEO</name>
<keyword evidence="2" id="KW-1185">Reference proteome</keyword>
<evidence type="ECO:0008006" key="3">
    <source>
        <dbReference type="Google" id="ProtNLM"/>
    </source>
</evidence>
<reference evidence="1 2" key="1">
    <citation type="submission" date="2016-07" db="EMBL/GenBank/DDBJ databases">
        <title>Pervasive Adenine N6-methylation of Active Genes in Fungi.</title>
        <authorList>
            <consortium name="DOE Joint Genome Institute"/>
            <person name="Mondo S.J."/>
            <person name="Dannebaum R.O."/>
            <person name="Kuo R.C."/>
            <person name="Labutti K."/>
            <person name="Haridas S."/>
            <person name="Kuo A."/>
            <person name="Salamov A."/>
            <person name="Ahrendt S.R."/>
            <person name="Lipzen A."/>
            <person name="Sullivan W."/>
            <person name="Andreopoulos W.B."/>
            <person name="Clum A."/>
            <person name="Lindquist E."/>
            <person name="Daum C."/>
            <person name="Ramamoorthy G.K."/>
            <person name="Gryganskyi A."/>
            <person name="Culley D."/>
            <person name="Magnuson J.K."/>
            <person name="James T.Y."/>
            <person name="O'Malley M.A."/>
            <person name="Stajich J.E."/>
            <person name="Spatafora J.W."/>
            <person name="Visel A."/>
            <person name="Grigoriev I.V."/>
        </authorList>
    </citation>
    <scope>NUCLEOTIDE SEQUENCE [LARGE SCALE GENOMIC DNA]</scope>
    <source>
        <strain evidence="1 2">CBS 115471</strain>
    </source>
</reference>
<dbReference type="STRING" id="1231657.A0A1Y1YW09"/>
<dbReference type="EMBL" id="MCFA01000161">
    <property type="protein sequence ID" value="ORY02126.1"/>
    <property type="molecule type" value="Genomic_DNA"/>
</dbReference>
<dbReference type="AlphaFoldDB" id="A0A1Y1YW09"/>
<dbReference type="Proteomes" id="UP000193144">
    <property type="component" value="Unassembled WGS sequence"/>
</dbReference>
<organism evidence="1 2">
    <name type="scientific">Clohesyomyces aquaticus</name>
    <dbReference type="NCBI Taxonomy" id="1231657"/>
    <lineage>
        <taxon>Eukaryota</taxon>
        <taxon>Fungi</taxon>
        <taxon>Dikarya</taxon>
        <taxon>Ascomycota</taxon>
        <taxon>Pezizomycotina</taxon>
        <taxon>Dothideomycetes</taxon>
        <taxon>Pleosporomycetidae</taxon>
        <taxon>Pleosporales</taxon>
        <taxon>Lindgomycetaceae</taxon>
        <taxon>Clohesyomyces</taxon>
    </lineage>
</organism>
<gene>
    <name evidence="1" type="ORF">BCR34DRAFT_493366</name>
</gene>
<comment type="caution">
    <text evidence="1">The sequence shown here is derived from an EMBL/GenBank/DDBJ whole genome shotgun (WGS) entry which is preliminary data.</text>
</comment>
<dbReference type="OrthoDB" id="10042665at2759"/>
<sequence>IASHRNVILLLDKADVYLKQRLSHNLLRNSLVTIFLCKLEYLDRILFLTTN</sequence>
<feature type="non-terminal residue" evidence="1">
    <location>
        <position position="1"/>
    </location>
</feature>
<evidence type="ECO:0000313" key="2">
    <source>
        <dbReference type="Proteomes" id="UP000193144"/>
    </source>
</evidence>
<dbReference type="PANTHER" id="PTHR46411:SF3">
    <property type="entry name" value="AAA+ ATPASE DOMAIN-CONTAINING PROTEIN"/>
    <property type="match status" value="1"/>
</dbReference>
<accession>A0A1Y1YW09</accession>
<dbReference type="PANTHER" id="PTHR46411">
    <property type="entry name" value="FAMILY ATPASE, PUTATIVE-RELATED"/>
    <property type="match status" value="1"/>
</dbReference>